<dbReference type="Gene3D" id="3.20.20.80">
    <property type="entry name" value="Glycosidases"/>
    <property type="match status" value="1"/>
</dbReference>
<dbReference type="Pfam" id="PF00353">
    <property type="entry name" value="HemolysinCabind"/>
    <property type="match status" value="1"/>
</dbReference>
<dbReference type="InterPro" id="IPR038081">
    <property type="entry name" value="CalX-like_sf"/>
</dbReference>
<dbReference type="InterPro" id="IPR038255">
    <property type="entry name" value="PBS_linker_sf"/>
</dbReference>
<reference evidence="12 13" key="1">
    <citation type="submission" date="2013-08" db="EMBL/GenBank/DDBJ databases">
        <title>The genome sequence of Skermanella stibiiresistens.</title>
        <authorList>
            <person name="Zhu W."/>
            <person name="Wang G."/>
        </authorList>
    </citation>
    <scope>NUCLEOTIDE SEQUENCE [LARGE SCALE GENOMIC DNA]</scope>
    <source>
        <strain evidence="12 13">SB22</strain>
    </source>
</reference>
<dbReference type="InterPro" id="IPR008965">
    <property type="entry name" value="CBM2/CBM3_carb-bd_dom_sf"/>
</dbReference>
<protein>
    <recommendedName>
        <fullName evidence="2">cellulase</fullName>
        <ecNumber evidence="2">3.2.1.4</ecNumber>
    </recommendedName>
</protein>
<dbReference type="Pfam" id="PF13946">
    <property type="entry name" value="DUF4214"/>
    <property type="match status" value="2"/>
</dbReference>
<keyword evidence="8" id="KW-0119">Carbohydrate metabolism</keyword>
<dbReference type="PANTHER" id="PTHR35923">
    <property type="entry name" value="MAJOR EXTRACELLULAR ENDOGLUCANASE"/>
    <property type="match status" value="1"/>
</dbReference>
<gene>
    <name evidence="12" type="ORF">N825_16760</name>
</gene>
<dbReference type="InterPro" id="IPR011049">
    <property type="entry name" value="Serralysin-like_metalloprot_C"/>
</dbReference>
<dbReference type="PRINTS" id="PR00313">
    <property type="entry name" value="CABNDNGRPT"/>
</dbReference>
<sequence length="958" mass="102800">MAIRTEFKLGNTWDQGFTGEIFLTNDGTEAVSDWRVSFTAPWVIQSSWNVTTQPSAPGVVTLGPVEMNHVLQPGEKINIGFTASGKPVEPVFLSSNPDPETTTPFLTVTDAFAVEGDGGTTPLTFHLTLTHASTTPVTLNWKTVAGGATSGTDYTDATGTVTFAPGETHATVKIDVTGDTRTELNETFRLVLSSPDGAVPTRWEAIGTIHDDDGPSPANPNTIADGFLSTRGNEIIDASGAAVRLSAVNWFGLESQRASPDGLNFRNWQEMMKQMVDTGFNAIRLPFSSELLAGKTPTNINFTLNPDLAGLSGLQIIDKIVDYAGQIGMRIILDHHRSAAGDGPNANGLWYDGQYTEQRWIDDWVMLAQRYKGNDSVVAADLHNEPHGPATWGDDNPATDWEAAAERAGSAIQQVNPDWLIMVEGIETYKGSWYWWGGNLQGVADDPVTLPIANKVVYSPHDYPNSVYPQPWFQGNDYASKLQGVFDTQWGYIARQGIAPVLLGEFGTKLEASDPKDKVWLTKIMATLNGDLNSDGATDGGMPSAGLSWAWWSWNPNSGDTGGILADDWRTVLHDKIDAIAAIRGTAFAANDDGSFDSGPLGSELTGTAGADVLRGTAGNDLIQGMGGNDLLIGGAGNDRLYGGAGDDHLDGGTGNDLIDGGDGIDTAIWTGVRREYGISLNMKGDSTVSGPEGVDTVRNVEHLVFADGRYVTDTGDTAAQVYRLYGAALDRTPDQGGLLNWKHAVDAGAMTLVQAANGFVLSEEFNVRYGELDSTGFVKQLYRNVLHREGEDGGVANWTNAIDHGMTRAEALVGFSESVENIQRTAPAVEQGLWLRDDDAATVARLYDSVFDRLPDAGGLVAWTAAIKAGMTPHEAAKGFIDSPEFLARFGAVENGAFVDLLYQNVLERGPDANGHANWTRALDAGLTRADAVLGFSESTEHQIQRAPYIDDGIWYV</sequence>
<dbReference type="GO" id="GO:0016020">
    <property type="term" value="C:membrane"/>
    <property type="evidence" value="ECO:0007669"/>
    <property type="project" value="InterPro"/>
</dbReference>
<comment type="catalytic activity">
    <reaction evidence="1">
        <text>Endohydrolysis of (1-&gt;4)-beta-D-glucosidic linkages in cellulose, lichenin and cereal beta-D-glucans.</text>
        <dbReference type="EC" id="3.2.1.4"/>
    </reaction>
</comment>
<dbReference type="GO" id="GO:0008810">
    <property type="term" value="F:cellulase activity"/>
    <property type="evidence" value="ECO:0007669"/>
    <property type="project" value="UniProtKB-EC"/>
</dbReference>
<dbReference type="SUPFAM" id="SSF51120">
    <property type="entry name" value="beta-Roll"/>
    <property type="match status" value="1"/>
</dbReference>
<keyword evidence="10" id="KW-0624">Polysaccharide degradation</keyword>
<keyword evidence="7" id="KW-0136">Cellulose degradation</keyword>
<dbReference type="PROSITE" id="PS51173">
    <property type="entry name" value="CBM2"/>
    <property type="match status" value="1"/>
</dbReference>
<dbReference type="SUPFAM" id="SSF49384">
    <property type="entry name" value="Carbohydrate-binding domain"/>
    <property type="match status" value="1"/>
</dbReference>
<evidence type="ECO:0000256" key="5">
    <source>
        <dbReference type="ARBA" id="ARBA00022801"/>
    </source>
</evidence>
<evidence type="ECO:0000256" key="6">
    <source>
        <dbReference type="ARBA" id="ARBA00022837"/>
    </source>
</evidence>
<keyword evidence="9" id="KW-0326">Glycosidase</keyword>
<dbReference type="Pfam" id="PF00553">
    <property type="entry name" value="CBM_2"/>
    <property type="match status" value="1"/>
</dbReference>
<dbReference type="SMART" id="SM00237">
    <property type="entry name" value="Calx_beta"/>
    <property type="match status" value="1"/>
</dbReference>
<evidence type="ECO:0000259" key="11">
    <source>
        <dbReference type="PROSITE" id="PS51173"/>
    </source>
</evidence>
<dbReference type="Gene3D" id="1.10.3130.20">
    <property type="entry name" value="Phycobilisome linker domain"/>
    <property type="match status" value="2"/>
</dbReference>
<dbReference type="GO" id="GO:0007154">
    <property type="term" value="P:cell communication"/>
    <property type="evidence" value="ECO:0007669"/>
    <property type="project" value="InterPro"/>
</dbReference>
<name>W9H1S5_9PROT</name>
<evidence type="ECO:0000256" key="7">
    <source>
        <dbReference type="ARBA" id="ARBA00023001"/>
    </source>
</evidence>
<evidence type="ECO:0000256" key="8">
    <source>
        <dbReference type="ARBA" id="ARBA00023277"/>
    </source>
</evidence>
<proteinExistence type="predicted"/>
<dbReference type="Pfam" id="PF00150">
    <property type="entry name" value="Cellulase"/>
    <property type="match status" value="1"/>
</dbReference>
<comment type="caution">
    <text evidence="12">The sequence shown here is derived from an EMBL/GenBank/DDBJ whole genome shotgun (WGS) entry which is preliminary data.</text>
</comment>
<dbReference type="InterPro" id="IPR001547">
    <property type="entry name" value="Glyco_hydro_5"/>
</dbReference>
<dbReference type="Gene3D" id="2.60.40.290">
    <property type="match status" value="1"/>
</dbReference>
<evidence type="ECO:0000256" key="2">
    <source>
        <dbReference type="ARBA" id="ARBA00012601"/>
    </source>
</evidence>
<dbReference type="GO" id="GO:0005509">
    <property type="term" value="F:calcium ion binding"/>
    <property type="evidence" value="ECO:0007669"/>
    <property type="project" value="InterPro"/>
</dbReference>
<keyword evidence="5" id="KW-0378">Hydrolase</keyword>
<dbReference type="Proteomes" id="UP000019486">
    <property type="component" value="Unassembled WGS sequence"/>
</dbReference>
<keyword evidence="4" id="KW-0677">Repeat</keyword>
<evidence type="ECO:0000313" key="12">
    <source>
        <dbReference type="EMBL" id="EWY37703.1"/>
    </source>
</evidence>
<dbReference type="PATRIC" id="fig|1385369.3.peg.5327"/>
<evidence type="ECO:0000256" key="4">
    <source>
        <dbReference type="ARBA" id="ARBA00022737"/>
    </source>
</evidence>
<feature type="domain" description="CBM2" evidence="11">
    <location>
        <begin position="1"/>
        <end position="103"/>
    </location>
</feature>
<keyword evidence="13" id="KW-1185">Reference proteome</keyword>
<dbReference type="GO" id="GO:0030247">
    <property type="term" value="F:polysaccharide binding"/>
    <property type="evidence" value="ECO:0007669"/>
    <property type="project" value="UniProtKB-UniRule"/>
</dbReference>
<dbReference type="PANTHER" id="PTHR35923:SF2">
    <property type="entry name" value="ENDOGLUCANASE"/>
    <property type="match status" value="1"/>
</dbReference>
<dbReference type="OrthoDB" id="1153097at2"/>
<dbReference type="InterPro" id="IPR012291">
    <property type="entry name" value="CBM2_carb-bd_dom_sf"/>
</dbReference>
<dbReference type="InterPro" id="IPR003644">
    <property type="entry name" value="Calx_beta"/>
</dbReference>
<dbReference type="InterPro" id="IPR001919">
    <property type="entry name" value="CBD2"/>
</dbReference>
<dbReference type="SMART" id="SM00637">
    <property type="entry name" value="CBD_II"/>
    <property type="match status" value="1"/>
</dbReference>
<dbReference type="SUPFAM" id="SSF51445">
    <property type="entry name" value="(Trans)glycosidases"/>
    <property type="match status" value="1"/>
</dbReference>
<evidence type="ECO:0000256" key="9">
    <source>
        <dbReference type="ARBA" id="ARBA00023295"/>
    </source>
</evidence>
<dbReference type="SUPFAM" id="SSF141072">
    <property type="entry name" value="CalX-like"/>
    <property type="match status" value="1"/>
</dbReference>
<accession>W9H1S5</accession>
<keyword evidence="3" id="KW-0732">Signal</keyword>
<dbReference type="InterPro" id="IPR001343">
    <property type="entry name" value="Hemolysn_Ca-bd"/>
</dbReference>
<organism evidence="12 13">
    <name type="scientific">Skermanella stibiiresistens SB22</name>
    <dbReference type="NCBI Taxonomy" id="1385369"/>
    <lineage>
        <taxon>Bacteria</taxon>
        <taxon>Pseudomonadati</taxon>
        <taxon>Pseudomonadota</taxon>
        <taxon>Alphaproteobacteria</taxon>
        <taxon>Rhodospirillales</taxon>
        <taxon>Azospirillaceae</taxon>
        <taxon>Skermanella</taxon>
    </lineage>
</organism>
<dbReference type="Pfam" id="PF03160">
    <property type="entry name" value="Calx-beta"/>
    <property type="match status" value="1"/>
</dbReference>
<dbReference type="AlphaFoldDB" id="W9H1S5"/>
<dbReference type="EC" id="3.2.1.4" evidence="2"/>
<dbReference type="PROSITE" id="PS00330">
    <property type="entry name" value="HEMOLYSIN_CALCIUM"/>
    <property type="match status" value="3"/>
</dbReference>
<dbReference type="RefSeq" id="WP_051513126.1">
    <property type="nucleotide sequence ID" value="NZ_AVFL01000024.1"/>
</dbReference>
<evidence type="ECO:0000313" key="13">
    <source>
        <dbReference type="Proteomes" id="UP000019486"/>
    </source>
</evidence>
<dbReference type="InterPro" id="IPR025282">
    <property type="entry name" value="DUF4214"/>
</dbReference>
<dbReference type="Gene3D" id="2.60.40.2030">
    <property type="match status" value="1"/>
</dbReference>
<evidence type="ECO:0000256" key="10">
    <source>
        <dbReference type="ARBA" id="ARBA00023326"/>
    </source>
</evidence>
<dbReference type="InterPro" id="IPR017853">
    <property type="entry name" value="GH"/>
</dbReference>
<evidence type="ECO:0000256" key="3">
    <source>
        <dbReference type="ARBA" id="ARBA00022729"/>
    </source>
</evidence>
<dbReference type="InterPro" id="IPR018511">
    <property type="entry name" value="Hemolysin-typ_Ca-bd_CS"/>
</dbReference>
<dbReference type="EMBL" id="AVFL01000024">
    <property type="protein sequence ID" value="EWY37703.1"/>
    <property type="molecule type" value="Genomic_DNA"/>
</dbReference>
<keyword evidence="6" id="KW-0106">Calcium</keyword>
<dbReference type="PROSITE" id="PS00659">
    <property type="entry name" value="GLYCOSYL_HYDROL_F5"/>
    <property type="match status" value="1"/>
</dbReference>
<evidence type="ECO:0000256" key="1">
    <source>
        <dbReference type="ARBA" id="ARBA00000966"/>
    </source>
</evidence>
<dbReference type="STRING" id="1385369.N825_16760"/>
<dbReference type="GO" id="GO:0030245">
    <property type="term" value="P:cellulose catabolic process"/>
    <property type="evidence" value="ECO:0007669"/>
    <property type="project" value="UniProtKB-KW"/>
</dbReference>
<dbReference type="InterPro" id="IPR018087">
    <property type="entry name" value="Glyco_hydro_5_CS"/>
</dbReference>